<protein>
    <recommendedName>
        <fullName evidence="3">SHSP domain-containing protein</fullName>
    </recommendedName>
</protein>
<dbReference type="PANTHER" id="PTHR47062">
    <property type="match status" value="1"/>
</dbReference>
<dbReference type="InterPro" id="IPR008978">
    <property type="entry name" value="HSP20-like_chaperone"/>
</dbReference>
<dbReference type="CDD" id="cd06464">
    <property type="entry name" value="ACD_sHsps-like"/>
    <property type="match status" value="1"/>
</dbReference>
<evidence type="ECO:0000256" key="2">
    <source>
        <dbReference type="RuleBase" id="RU003616"/>
    </source>
</evidence>
<reference evidence="4 5" key="1">
    <citation type="submission" date="2016-08" db="EMBL/GenBank/DDBJ databases">
        <title>Genome of Bacillus solimangrovi GH2-4.</title>
        <authorList>
            <person name="Lim S."/>
            <person name="Kim B.-C."/>
        </authorList>
    </citation>
    <scope>NUCLEOTIDE SEQUENCE [LARGE SCALE GENOMIC DNA]</scope>
    <source>
        <strain evidence="4 5">GH2-4</strain>
    </source>
</reference>
<keyword evidence="5" id="KW-1185">Reference proteome</keyword>
<dbReference type="OrthoDB" id="1806521at2"/>
<dbReference type="PANTHER" id="PTHR47062:SF1">
    <property type="entry name" value="SMALL HEAT SHOCK PROTEIN IBPA"/>
    <property type="match status" value="1"/>
</dbReference>
<accession>A0A1E5LH54</accession>
<dbReference type="InterPro" id="IPR002068">
    <property type="entry name" value="A-crystallin/Hsp20_dom"/>
</dbReference>
<dbReference type="Proteomes" id="UP000095209">
    <property type="component" value="Unassembled WGS sequence"/>
</dbReference>
<evidence type="ECO:0000313" key="5">
    <source>
        <dbReference type="Proteomes" id="UP000095209"/>
    </source>
</evidence>
<evidence type="ECO:0000313" key="4">
    <source>
        <dbReference type="EMBL" id="OEH93409.1"/>
    </source>
</evidence>
<name>A0A1E5LH54_9BACI</name>
<dbReference type="STRING" id="1305675.BFG57_12215"/>
<dbReference type="SUPFAM" id="SSF49764">
    <property type="entry name" value="HSP20-like chaperones"/>
    <property type="match status" value="1"/>
</dbReference>
<feature type="domain" description="SHSP" evidence="3">
    <location>
        <begin position="30"/>
        <end position="143"/>
    </location>
</feature>
<dbReference type="PROSITE" id="PS01031">
    <property type="entry name" value="SHSP"/>
    <property type="match status" value="1"/>
</dbReference>
<dbReference type="Gene3D" id="2.60.40.790">
    <property type="match status" value="1"/>
</dbReference>
<proteinExistence type="inferred from homology"/>
<organism evidence="4 5">
    <name type="scientific">Bacillus solimangrovi</name>
    <dbReference type="NCBI Taxonomy" id="1305675"/>
    <lineage>
        <taxon>Bacteria</taxon>
        <taxon>Bacillati</taxon>
        <taxon>Bacillota</taxon>
        <taxon>Bacilli</taxon>
        <taxon>Bacillales</taxon>
        <taxon>Bacillaceae</taxon>
        <taxon>Bacillus</taxon>
    </lineage>
</organism>
<sequence length="146" mass="17240">MFDPFKQFQDFQKQFDGFFNENFTNRFDELMKMQTFPPTNIYRTEHELIVLLSIPGLKSMEQLDISVTNNNIVVSGNLKWVYQGFQSVQKEIYSGEFERTIPLPYAVKEDRIEASYHKGLVIIHLYKLIPDTISNKKIDVTYIEDE</sequence>
<evidence type="ECO:0000256" key="1">
    <source>
        <dbReference type="PROSITE-ProRule" id="PRU00285"/>
    </source>
</evidence>
<dbReference type="RefSeq" id="WP_069716622.1">
    <property type="nucleotide sequence ID" value="NZ_MJEH01000012.1"/>
</dbReference>
<dbReference type="Pfam" id="PF00011">
    <property type="entry name" value="HSP20"/>
    <property type="match status" value="1"/>
</dbReference>
<dbReference type="EMBL" id="MJEH01000012">
    <property type="protein sequence ID" value="OEH93409.1"/>
    <property type="molecule type" value="Genomic_DNA"/>
</dbReference>
<gene>
    <name evidence="4" type="ORF">BFG57_12215</name>
</gene>
<comment type="caution">
    <text evidence="4">The sequence shown here is derived from an EMBL/GenBank/DDBJ whole genome shotgun (WGS) entry which is preliminary data.</text>
</comment>
<dbReference type="AlphaFoldDB" id="A0A1E5LH54"/>
<comment type="similarity">
    <text evidence="1 2">Belongs to the small heat shock protein (HSP20) family.</text>
</comment>
<evidence type="ECO:0000259" key="3">
    <source>
        <dbReference type="PROSITE" id="PS01031"/>
    </source>
</evidence>